<dbReference type="EMBL" id="LANA01000002">
    <property type="protein sequence ID" value="NMN68177.1"/>
    <property type="molecule type" value="Genomic_DNA"/>
</dbReference>
<dbReference type="PRINTS" id="PR00095">
    <property type="entry name" value="ANTSNTHASEI"/>
</dbReference>
<dbReference type="PANTHER" id="PTHR11236">
    <property type="entry name" value="AMINOBENZOATE/ANTHRANILATE SYNTHASE"/>
    <property type="match status" value="1"/>
</dbReference>
<reference evidence="2 3" key="1">
    <citation type="submission" date="2019-07" db="EMBL/GenBank/DDBJ databases">
        <title>SAR11 Genome Evolution.</title>
        <authorList>
            <person name="Giovannoni S."/>
        </authorList>
    </citation>
    <scope>NUCLEOTIDE SEQUENCE [LARGE SCALE GENOMIC DNA]</scope>
    <source>
        <strain evidence="2 3">HTCC9565</strain>
    </source>
</reference>
<dbReference type="Proteomes" id="UP001166004">
    <property type="component" value="Unassembled WGS sequence"/>
</dbReference>
<evidence type="ECO:0000313" key="2">
    <source>
        <dbReference type="EMBL" id="NMN68177.1"/>
    </source>
</evidence>
<organism evidence="2 3">
    <name type="scientific">Pelagibacter ubique</name>
    <dbReference type="NCBI Taxonomy" id="198252"/>
    <lineage>
        <taxon>Bacteria</taxon>
        <taxon>Pseudomonadati</taxon>
        <taxon>Pseudomonadota</taxon>
        <taxon>Alphaproteobacteria</taxon>
        <taxon>Candidatus Pelagibacterales</taxon>
        <taxon>Candidatus Pelagibacteraceae</taxon>
        <taxon>Candidatus Pelagibacter</taxon>
    </lineage>
</organism>
<comment type="caution">
    <text evidence="2">The sequence shown here is derived from an EMBL/GenBank/DDBJ whole genome shotgun (WGS) entry which is preliminary data.</text>
</comment>
<dbReference type="InterPro" id="IPR019999">
    <property type="entry name" value="Anth_synth_I-like"/>
</dbReference>
<dbReference type="Pfam" id="PF00425">
    <property type="entry name" value="Chorismate_bind"/>
    <property type="match status" value="1"/>
</dbReference>
<gene>
    <name evidence="2" type="ORF">VP91_00013430</name>
</gene>
<dbReference type="SUPFAM" id="SSF56322">
    <property type="entry name" value="ADC synthase"/>
    <property type="match status" value="1"/>
</dbReference>
<keyword evidence="3" id="KW-1185">Reference proteome</keyword>
<dbReference type="RefSeq" id="WP_169036666.1">
    <property type="nucleotide sequence ID" value="NZ_LANA01000002.1"/>
</dbReference>
<dbReference type="Gene3D" id="3.60.120.10">
    <property type="entry name" value="Anthranilate synthase"/>
    <property type="match status" value="1"/>
</dbReference>
<dbReference type="InterPro" id="IPR005801">
    <property type="entry name" value="ADC_synthase"/>
</dbReference>
<evidence type="ECO:0000313" key="3">
    <source>
        <dbReference type="Proteomes" id="UP001166004"/>
    </source>
</evidence>
<protein>
    <submittedName>
        <fullName evidence="2">Para-aminobenzoate synthetase component 1</fullName>
    </submittedName>
</protein>
<dbReference type="PANTHER" id="PTHR11236:SF50">
    <property type="entry name" value="AMINODEOXYCHORISMATE SYNTHASE COMPONENT 1"/>
    <property type="match status" value="1"/>
</dbReference>
<name>A0ABX1T3M0_PELUQ</name>
<accession>A0ABX1T3M0</accession>
<dbReference type="InterPro" id="IPR015890">
    <property type="entry name" value="Chorismate_C"/>
</dbReference>
<evidence type="ECO:0000259" key="1">
    <source>
        <dbReference type="Pfam" id="PF00425"/>
    </source>
</evidence>
<sequence length="387" mass="44596">MTKINHLKKIAKLNKSFIIYKSDKGFDLYTDFSKKIILTNSNIKNFINKATQFKFKKKETDIFIGFFGYEILNNLIGVKVKKQKGLKFPKGIFYKPETKIKLQNKLDYKNLELIKSNKPFKININKASYKVIFDKFKKKIKSGETYQIKVCTKYSNKAKIDALDFFCRLVKTNVAPEAFMIKDKNYSIISCSPENLINKKNDFITTKPIAGTLKKTPKLDKTKALAFFRKNLKETKEHNMIVDMERSDLSKICKSGTVKILKKKIIEEYKDLYHYVSLISGKIKNNISSLDIIKAMMPGGSVIGCPKISTLNLLNNQEKESRNIYTGSFGYIKFNGDMRFNIIIRAILNYKNRSEISVASGVVIDSNAKHEFNENYIKAKALIDLYK</sequence>
<proteinExistence type="predicted"/>
<feature type="domain" description="Chorismate-utilising enzyme C-terminal" evidence="1">
    <location>
        <begin position="126"/>
        <end position="378"/>
    </location>
</feature>